<protein>
    <recommendedName>
        <fullName evidence="1">N-acetyltransferase domain-containing protein</fullName>
    </recommendedName>
</protein>
<sequence length="282" mass="31396">MSVYYTFCPLHSGPGASQDTLCGATESKETDSLLYAPIVCEKVTPQLMQYKDVPKVYETIEKSIAADPLDRYMSNTPDNHKKTKRWKAGRKAMIYLQWYKAIYDEAAWTVNRGESLIGLGDPTRKESPLDKVLGSLFVQLIKGIRDLAESKEQRKRSTEFMNKAMNTAKEVLGDRTTKMIEVSGLATTPERQGRGYATALAHLATDLADARGVQSWLMSSNTINRGFYHELGFEIVATFYVGNDNPTWNEPPVPIDIMVREPKGASSSVDEKAVGLDPGFLV</sequence>
<name>K5X1B3_PHACS</name>
<dbReference type="InterPro" id="IPR016181">
    <property type="entry name" value="Acyl_CoA_acyltransferase"/>
</dbReference>
<dbReference type="PROSITE" id="PS51186">
    <property type="entry name" value="GNAT"/>
    <property type="match status" value="1"/>
</dbReference>
<organism evidence="2 3">
    <name type="scientific">Phanerochaete carnosa (strain HHB-10118-sp)</name>
    <name type="common">White-rot fungus</name>
    <name type="synonym">Peniophora carnosa</name>
    <dbReference type="NCBI Taxonomy" id="650164"/>
    <lineage>
        <taxon>Eukaryota</taxon>
        <taxon>Fungi</taxon>
        <taxon>Dikarya</taxon>
        <taxon>Basidiomycota</taxon>
        <taxon>Agaricomycotina</taxon>
        <taxon>Agaricomycetes</taxon>
        <taxon>Polyporales</taxon>
        <taxon>Phanerochaetaceae</taxon>
        <taxon>Phanerochaete</taxon>
    </lineage>
</organism>
<dbReference type="KEGG" id="pco:PHACADRAFT_253756"/>
<dbReference type="AlphaFoldDB" id="K5X1B3"/>
<dbReference type="GeneID" id="18915863"/>
<dbReference type="HOGENOM" id="CLU_074876_0_0_1"/>
<dbReference type="Proteomes" id="UP000008370">
    <property type="component" value="Unassembled WGS sequence"/>
</dbReference>
<accession>K5X1B3</accession>
<dbReference type="OrthoDB" id="2744543at2759"/>
<evidence type="ECO:0000313" key="2">
    <source>
        <dbReference type="EMBL" id="EKM56557.1"/>
    </source>
</evidence>
<dbReference type="Gene3D" id="3.40.630.30">
    <property type="match status" value="1"/>
</dbReference>
<dbReference type="Pfam" id="PF00583">
    <property type="entry name" value="Acetyltransf_1"/>
    <property type="match status" value="1"/>
</dbReference>
<proteinExistence type="predicted"/>
<feature type="domain" description="N-acetyltransferase" evidence="1">
    <location>
        <begin position="121"/>
        <end position="254"/>
    </location>
</feature>
<dbReference type="PANTHER" id="PTHR42791:SF1">
    <property type="entry name" value="N-ACETYLTRANSFERASE DOMAIN-CONTAINING PROTEIN"/>
    <property type="match status" value="1"/>
</dbReference>
<evidence type="ECO:0000313" key="3">
    <source>
        <dbReference type="Proteomes" id="UP000008370"/>
    </source>
</evidence>
<dbReference type="InterPro" id="IPR052523">
    <property type="entry name" value="Trichothecene_AcTrans"/>
</dbReference>
<gene>
    <name evidence="2" type="ORF">PHACADRAFT_253756</name>
</gene>
<dbReference type="EMBL" id="JH930471">
    <property type="protein sequence ID" value="EKM56557.1"/>
    <property type="molecule type" value="Genomic_DNA"/>
</dbReference>
<dbReference type="RefSeq" id="XP_007394402.1">
    <property type="nucleotide sequence ID" value="XM_007394340.1"/>
</dbReference>
<keyword evidence="3" id="KW-1185">Reference proteome</keyword>
<dbReference type="CDD" id="cd04301">
    <property type="entry name" value="NAT_SF"/>
    <property type="match status" value="1"/>
</dbReference>
<dbReference type="InterPro" id="IPR000182">
    <property type="entry name" value="GNAT_dom"/>
</dbReference>
<dbReference type="SUPFAM" id="SSF55729">
    <property type="entry name" value="Acyl-CoA N-acyltransferases (Nat)"/>
    <property type="match status" value="1"/>
</dbReference>
<dbReference type="GO" id="GO:0016747">
    <property type="term" value="F:acyltransferase activity, transferring groups other than amino-acyl groups"/>
    <property type="evidence" value="ECO:0007669"/>
    <property type="project" value="InterPro"/>
</dbReference>
<reference evidence="2 3" key="1">
    <citation type="journal article" date="2012" name="BMC Genomics">
        <title>Comparative genomics of the white-rot fungi, Phanerochaete carnosa and P. chrysosporium, to elucidate the genetic basis of the distinct wood types they colonize.</title>
        <authorList>
            <person name="Suzuki H."/>
            <person name="MacDonald J."/>
            <person name="Syed K."/>
            <person name="Salamov A."/>
            <person name="Hori C."/>
            <person name="Aerts A."/>
            <person name="Henrissat B."/>
            <person name="Wiebenga A."/>
            <person name="vanKuyk P.A."/>
            <person name="Barry K."/>
            <person name="Lindquist E."/>
            <person name="LaButti K."/>
            <person name="Lapidus A."/>
            <person name="Lucas S."/>
            <person name="Coutinho P."/>
            <person name="Gong Y."/>
            <person name="Samejima M."/>
            <person name="Mahadevan R."/>
            <person name="Abou-Zaid M."/>
            <person name="de Vries R.P."/>
            <person name="Igarashi K."/>
            <person name="Yadav J.S."/>
            <person name="Grigoriev I.V."/>
            <person name="Master E.R."/>
        </authorList>
    </citation>
    <scope>NUCLEOTIDE SEQUENCE [LARGE SCALE GENOMIC DNA]</scope>
    <source>
        <strain evidence="2 3">HHB-10118-sp</strain>
    </source>
</reference>
<dbReference type="PANTHER" id="PTHR42791">
    <property type="entry name" value="GNAT FAMILY ACETYLTRANSFERASE"/>
    <property type="match status" value="1"/>
</dbReference>
<evidence type="ECO:0000259" key="1">
    <source>
        <dbReference type="PROSITE" id="PS51186"/>
    </source>
</evidence>
<dbReference type="InParanoid" id="K5X1B3"/>